<dbReference type="GO" id="GO:0006303">
    <property type="term" value="P:double-strand break repair via nonhomologous end joining"/>
    <property type="evidence" value="ECO:0007669"/>
    <property type="project" value="TreeGrafter"/>
</dbReference>
<evidence type="ECO:0000256" key="3">
    <source>
        <dbReference type="ARBA" id="ARBA00022695"/>
    </source>
</evidence>
<keyword evidence="10" id="KW-0539">Nucleus</keyword>
<feature type="non-terminal residue" evidence="13">
    <location>
        <position position="1"/>
    </location>
</feature>
<evidence type="ECO:0000313" key="14">
    <source>
        <dbReference type="Proteomes" id="UP000194127"/>
    </source>
</evidence>
<protein>
    <recommendedName>
        <fullName evidence="10">DNA polymerase</fullName>
        <ecNumber evidence="10">2.7.7.7</ecNumber>
    </recommendedName>
</protein>
<keyword evidence="1" id="KW-0237">DNA synthesis</keyword>
<proteinExistence type="inferred from homology"/>
<evidence type="ECO:0000256" key="1">
    <source>
        <dbReference type="ARBA" id="ARBA00022634"/>
    </source>
</evidence>
<dbReference type="InterPro" id="IPR029398">
    <property type="entry name" value="PolB_thumb"/>
</dbReference>
<dbReference type="InterPro" id="IPR028207">
    <property type="entry name" value="DNA_pol_B_palm_palm"/>
</dbReference>
<dbReference type="InterPro" id="IPR043519">
    <property type="entry name" value="NT_sf"/>
</dbReference>
<dbReference type="InterPro" id="IPR037160">
    <property type="entry name" value="DNA_Pol_thumb_sf"/>
</dbReference>
<dbReference type="Proteomes" id="UP000194127">
    <property type="component" value="Unassembled WGS sequence"/>
</dbReference>
<dbReference type="GO" id="GO:0046872">
    <property type="term" value="F:metal ion binding"/>
    <property type="evidence" value="ECO:0007669"/>
    <property type="project" value="UniProtKB-UniRule"/>
</dbReference>
<dbReference type="GeneID" id="36331663"/>
<evidence type="ECO:0000313" key="13">
    <source>
        <dbReference type="EMBL" id="OSX58463.1"/>
    </source>
</evidence>
<organism evidence="13 14">
    <name type="scientific">Postia placenta MAD-698-R-SB12</name>
    <dbReference type="NCBI Taxonomy" id="670580"/>
    <lineage>
        <taxon>Eukaryota</taxon>
        <taxon>Fungi</taxon>
        <taxon>Dikarya</taxon>
        <taxon>Basidiomycota</taxon>
        <taxon>Agaricomycotina</taxon>
        <taxon>Agaricomycetes</taxon>
        <taxon>Polyporales</taxon>
        <taxon>Adustoporiaceae</taxon>
        <taxon>Rhodonia</taxon>
    </lineage>
</organism>
<dbReference type="EC" id="2.7.7.7" evidence="10"/>
<dbReference type="InterPro" id="IPR001357">
    <property type="entry name" value="BRCT_dom"/>
</dbReference>
<dbReference type="InterPro" id="IPR027421">
    <property type="entry name" value="DNA_pol_lamdba_lyase_dom_sf"/>
</dbReference>
<evidence type="ECO:0000259" key="12">
    <source>
        <dbReference type="PROSITE" id="PS50172"/>
    </source>
</evidence>
<dbReference type="FunFam" id="1.10.150.110:FF:000005">
    <property type="entry name" value="DNA polymerase POL4"/>
    <property type="match status" value="1"/>
</dbReference>
<evidence type="ECO:0000256" key="11">
    <source>
        <dbReference type="SAM" id="MobiDB-lite"/>
    </source>
</evidence>
<evidence type="ECO:0000256" key="2">
    <source>
        <dbReference type="ARBA" id="ARBA00022679"/>
    </source>
</evidence>
<dbReference type="GO" id="GO:0005634">
    <property type="term" value="C:nucleus"/>
    <property type="evidence" value="ECO:0007669"/>
    <property type="project" value="UniProtKB-SubCell"/>
</dbReference>
<dbReference type="AlphaFoldDB" id="A0A1X6MQN7"/>
<dbReference type="PANTHER" id="PTHR11276">
    <property type="entry name" value="DNA POLYMERASE TYPE-X FAMILY MEMBER"/>
    <property type="match status" value="1"/>
</dbReference>
<dbReference type="InterPro" id="IPR002054">
    <property type="entry name" value="DNA-dir_DNA_pol_X"/>
</dbReference>
<reference evidence="13 14" key="1">
    <citation type="submission" date="2017-04" db="EMBL/GenBank/DDBJ databases">
        <title>Genome Sequence of the Model Brown-Rot Fungus Postia placenta SB12.</title>
        <authorList>
            <consortium name="DOE Joint Genome Institute"/>
            <person name="Gaskell J."/>
            <person name="Kersten P."/>
            <person name="Larrondo L.F."/>
            <person name="Canessa P."/>
            <person name="Martinez D."/>
            <person name="Hibbett D."/>
            <person name="Schmoll M."/>
            <person name="Kubicek C.P."/>
            <person name="Martinez A.T."/>
            <person name="Yadav J."/>
            <person name="Master E."/>
            <person name="Magnuson J.K."/>
            <person name="James T."/>
            <person name="Yaver D."/>
            <person name="Berka R."/>
            <person name="Labutti K."/>
            <person name="Lipzen A."/>
            <person name="Aerts A."/>
            <person name="Barry K."/>
            <person name="Henrissat B."/>
            <person name="Blanchette R."/>
            <person name="Grigoriev I."/>
            <person name="Cullen D."/>
        </authorList>
    </citation>
    <scope>NUCLEOTIDE SEQUENCE [LARGE SCALE GENOMIC DNA]</scope>
    <source>
        <strain evidence="13 14">MAD-698-R-SB12</strain>
    </source>
</reference>
<dbReference type="Pfam" id="PF14792">
    <property type="entry name" value="DNA_pol_B_palm"/>
    <property type="match status" value="1"/>
</dbReference>
<dbReference type="InterPro" id="IPR002008">
    <property type="entry name" value="DNA_pol_X_beta-like"/>
</dbReference>
<dbReference type="STRING" id="670580.A0A1X6MQN7"/>
<keyword evidence="14" id="KW-1185">Reference proteome</keyword>
<evidence type="ECO:0000256" key="4">
    <source>
        <dbReference type="ARBA" id="ARBA00022705"/>
    </source>
</evidence>
<dbReference type="InterPro" id="IPR018944">
    <property type="entry name" value="DNA_pol_lambd_fingers_domain"/>
</dbReference>
<keyword evidence="7 10" id="KW-0234">DNA repair</keyword>
<dbReference type="EMBL" id="KZ110604">
    <property type="protein sequence ID" value="OSX58463.1"/>
    <property type="molecule type" value="Genomic_DNA"/>
</dbReference>
<evidence type="ECO:0000256" key="8">
    <source>
        <dbReference type="ARBA" id="ARBA00049244"/>
    </source>
</evidence>
<dbReference type="SMART" id="SM00483">
    <property type="entry name" value="POLXc"/>
    <property type="match status" value="1"/>
</dbReference>
<dbReference type="PROSITE" id="PS50172">
    <property type="entry name" value="BRCT"/>
    <property type="match status" value="1"/>
</dbReference>
<sequence>KSKKKVKELLTPLEYARRVIAETEEKRARGIRPRSTYLRGKKIFYCSNDRTYASDTTKGRMDFILRHGGTLVPVYDPDEVTHISTNAHKNIFLERMGMKSLDEIPDRIPTVTWDWVVSGFDRPQATDADAESKKQEESEDENVMDYVMSHAAFVERLDAGAEPWMLKAIQKGQQSKASSSHVAIGQRAQKGCALNHQYDDPKTSIICDFTEILPSPPSPRGPPKVPPTGGNGTERGRSGEAGVATPENGADGNRIRSSSSYDPLAEFYAQARADRAAEGSHPLNTTDEDDSIMTAPCPDEPVPISQGFLCDTKGGGLPNNCPNQDVVDKLQELKALHKLKPSEEDKWRVFAYTKAIKALRFHPTRIRSHAEAVALPGVGNKTAQKIMEIIETGKLRRIEYERTEDVAAVLLFQGIYGVGSFCILSSIQREIEQVFTGSKIAREWYTRGCRTLDDIRTRKGGIRLSQAQEIGLKYYEEINSRMPRDEAADIYNKIKPIALKIDPKLFIEIMGSYRRLGKADCGDIDILITRPTDDGRTHQGQSKSTPWILSLSVLAGVLRRLFRELHRQGILTEDLNIPGSFDDLELIYRGLCRRDVNSSRRRIGNLTDTDFLTVPYKSRGAALLYYTGDDIFNRSLRLKANKMGYSLNQRGLYAGVIRNPSDRREKLENGIIIASETEEEILRILGKQLVLSLL</sequence>
<dbReference type="SUPFAM" id="SSF81585">
    <property type="entry name" value="PsbU/PolX domain-like"/>
    <property type="match status" value="1"/>
</dbReference>
<dbReference type="SUPFAM" id="SSF47802">
    <property type="entry name" value="DNA polymerase beta, N-terminal domain-like"/>
    <property type="match status" value="1"/>
</dbReference>
<dbReference type="PANTHER" id="PTHR11276:SF28">
    <property type="entry name" value="DNA POLYMERASE LAMBDA"/>
    <property type="match status" value="1"/>
</dbReference>
<dbReference type="OrthoDB" id="205514at2759"/>
<dbReference type="Pfam" id="PF14716">
    <property type="entry name" value="HHH_8"/>
    <property type="match status" value="1"/>
</dbReference>
<dbReference type="Gene3D" id="3.30.210.10">
    <property type="entry name" value="DNA polymerase, thumb domain"/>
    <property type="match status" value="1"/>
</dbReference>
<keyword evidence="4" id="KW-0235">DNA replication</keyword>
<dbReference type="Gene3D" id="3.30.460.10">
    <property type="entry name" value="Beta Polymerase, domain 2"/>
    <property type="match status" value="1"/>
</dbReference>
<comment type="catalytic activity">
    <reaction evidence="8 10">
        <text>DNA(n) + a 2'-deoxyribonucleoside 5'-triphosphate = DNA(n+1) + diphosphate</text>
        <dbReference type="Rhea" id="RHEA:22508"/>
        <dbReference type="Rhea" id="RHEA-COMP:17339"/>
        <dbReference type="Rhea" id="RHEA-COMP:17340"/>
        <dbReference type="ChEBI" id="CHEBI:33019"/>
        <dbReference type="ChEBI" id="CHEBI:61560"/>
        <dbReference type="ChEBI" id="CHEBI:173112"/>
        <dbReference type="EC" id="2.7.7.7"/>
    </reaction>
</comment>
<name>A0A1X6MQN7_9APHY</name>
<feature type="active site" description="Nucleophile; Schiff-base intermediate with DNA; for 5'-dRP lyase activity" evidence="9">
    <location>
        <position position="385"/>
    </location>
</feature>
<dbReference type="GO" id="GO:0003677">
    <property type="term" value="F:DNA binding"/>
    <property type="evidence" value="ECO:0007669"/>
    <property type="project" value="UniProtKB-UniRule"/>
</dbReference>
<evidence type="ECO:0000256" key="7">
    <source>
        <dbReference type="ARBA" id="ARBA00023204"/>
    </source>
</evidence>
<keyword evidence="5 10" id="KW-0227">DNA damage</keyword>
<keyword evidence="6 10" id="KW-0239">DNA-directed DNA polymerase</keyword>
<keyword evidence="3 10" id="KW-0548">Nucleotidyltransferase</keyword>
<dbReference type="SUPFAM" id="SSF81301">
    <property type="entry name" value="Nucleotidyltransferase"/>
    <property type="match status" value="1"/>
</dbReference>
<dbReference type="PRINTS" id="PR00870">
    <property type="entry name" value="DNAPOLXBETA"/>
</dbReference>
<feature type="domain" description="BRCT" evidence="12">
    <location>
        <begin position="33"/>
        <end position="118"/>
    </location>
</feature>
<feature type="compositionally biased region" description="Pro residues" evidence="11">
    <location>
        <begin position="214"/>
        <end position="226"/>
    </location>
</feature>
<dbReference type="Pfam" id="PF14791">
    <property type="entry name" value="DNA_pol_B_thumb"/>
    <property type="match status" value="1"/>
</dbReference>
<keyword evidence="2 10" id="KW-0808">Transferase</keyword>
<dbReference type="Pfam" id="PF10391">
    <property type="entry name" value="DNA_pol_lambd_f"/>
    <property type="match status" value="1"/>
</dbReference>
<evidence type="ECO:0000256" key="6">
    <source>
        <dbReference type="ARBA" id="ARBA00022932"/>
    </source>
</evidence>
<evidence type="ECO:0000256" key="9">
    <source>
        <dbReference type="PIRSR" id="PIRSR622312-50"/>
    </source>
</evidence>
<feature type="region of interest" description="Disordered" evidence="11">
    <location>
        <begin position="213"/>
        <end position="258"/>
    </location>
</feature>
<dbReference type="InterPro" id="IPR010996">
    <property type="entry name" value="HHH_MUS81"/>
</dbReference>
<gene>
    <name evidence="13" type="ORF">POSPLADRAFT_1153086</name>
</gene>
<accession>A0A1X6MQN7</accession>
<dbReference type="CDD" id="cd00141">
    <property type="entry name" value="NT_POLXc"/>
    <property type="match status" value="1"/>
</dbReference>
<comment type="function">
    <text evidence="10">DNA polymerase that functions in several pathways of DNA repair. Involved in base excision repair (BER) responsible for repair of lesions that give rise to abasic (AP) sites in DNA. Also contributes to DNA double-strand break repair by non-homologous end joining and homologous recombination. Has both template-dependent and template-independent (terminal transferase) DNA polymerase activities. Has also a 5'-deoxyribose-5-phosphate lyase (dRP lyase) activity.</text>
</comment>
<evidence type="ECO:0000256" key="10">
    <source>
        <dbReference type="RuleBase" id="RU366014"/>
    </source>
</evidence>
<dbReference type="RefSeq" id="XP_024335257.1">
    <property type="nucleotide sequence ID" value="XM_024486714.1"/>
</dbReference>
<comment type="subcellular location">
    <subcellularLocation>
        <location evidence="10">Nucleus</location>
    </subcellularLocation>
</comment>
<evidence type="ECO:0000256" key="5">
    <source>
        <dbReference type="ARBA" id="ARBA00022763"/>
    </source>
</evidence>
<dbReference type="InterPro" id="IPR022312">
    <property type="entry name" value="DNA_pol_X"/>
</dbReference>
<comment type="similarity">
    <text evidence="10">Belongs to the DNA polymerase type-X family.</text>
</comment>
<dbReference type="PRINTS" id="PR00869">
    <property type="entry name" value="DNAPOLX"/>
</dbReference>
<dbReference type="Gene3D" id="1.10.150.20">
    <property type="entry name" value="5' to 3' exonuclease, C-terminal subdomain"/>
    <property type="match status" value="1"/>
</dbReference>
<dbReference type="Gene3D" id="1.10.150.110">
    <property type="entry name" value="DNA polymerase beta, N-terminal domain-like"/>
    <property type="match status" value="1"/>
</dbReference>
<dbReference type="GO" id="GO:0003887">
    <property type="term" value="F:DNA-directed DNA polymerase activity"/>
    <property type="evidence" value="ECO:0007669"/>
    <property type="project" value="UniProtKB-UniRule"/>
</dbReference>